<dbReference type="HOGENOM" id="CLU_024673_0_0_2"/>
<dbReference type="AlphaFoldDB" id="U1PLZ0"/>
<dbReference type="SUPFAM" id="SSF51011">
    <property type="entry name" value="Glycosyl hydrolase domain"/>
    <property type="match status" value="1"/>
</dbReference>
<feature type="region of interest" description="Disordered" evidence="1">
    <location>
        <begin position="1"/>
        <end position="27"/>
    </location>
</feature>
<name>U1PLZ0_9EURY</name>
<feature type="domain" description="Glycosyl hydrolase family 13 catalytic" evidence="2">
    <location>
        <begin position="295"/>
        <end position="614"/>
    </location>
</feature>
<protein>
    <submittedName>
        <fullName evidence="3">Glycosidase</fullName>
    </submittedName>
</protein>
<gene>
    <name evidence="3" type="ORF">J07HQW2_01168</name>
</gene>
<feature type="region of interest" description="Disordered" evidence="1">
    <location>
        <begin position="234"/>
        <end position="281"/>
    </location>
</feature>
<dbReference type="NCBIfam" id="NF041321">
    <property type="entry name" value="Alpha-amyl_MalA_Halo"/>
    <property type="match status" value="1"/>
</dbReference>
<evidence type="ECO:0000259" key="2">
    <source>
        <dbReference type="SMART" id="SM00642"/>
    </source>
</evidence>
<sequence>MQHPGPPRFMAVGESLQLSPRDPDPEVSYQWHVKRAPASSTIELPSENAVIEFTPDTPGTFQIGLETPANNHSLTVRVFPGSLAPVTAAEGVSGSGAVSGRQSGSARPVTKSGGVSGSGSGIRDDTVNRGRPRIQLHGDIEGDELVIKADPQTQPDDETAHSDIDVEFIVDDRDDISSDVISTTDREMRIPVEAVGQRVRVHAVGVTDAYSVPDSVEFIRDLQSDGGEVVIETKTNAADSDSNSNDDTDINGGSNDQRQSNTVENHPERTDVNHSFNIRHPNKPPKWATDVTLYEIYIRGFVDDDGEDVDSTFTALTERLDYLAELGVDCLWLTPVLQNDHAPHGYNITDFFHIASDLGDSEAYKSFVDAAHEQGMTVLFDLVLNHSARDHPFYQDAVGNPDSPYHDWYAWRSEGEPETYFEWEYIANWNFQNLEVRRHLLDVVDEWMEVADGFRCDMAWAVPNSFWRELRDRVKTRDEDFLLLDETIPYIADFHGGMFDMHFDTTLYSTLREIGRGDADAIEILDAIDQRETVGFPPHAAFMLYAENHDETRYIVECGEDAAMAVAGALFTLPGVPMLYGGQEMGQRGRRDALAWDDAREEIYTHYQRLIKLRNNISALGVDGSINPVNYTIMNDTEPSVDAERVVAYERRMDEESYICVLNFGEKPAVITIAETSIIAHNGDAKSDESVSVSVNAQNLVTDTSVRTAEGLNIDTVGVFAVTTESSEN</sequence>
<dbReference type="InterPro" id="IPR053556">
    <property type="entry name" value="GH13_alpha-amylase"/>
</dbReference>
<keyword evidence="3" id="KW-0378">Hydrolase</keyword>
<dbReference type="Pfam" id="PF00128">
    <property type="entry name" value="Alpha-amylase"/>
    <property type="match status" value="1"/>
</dbReference>
<feature type="compositionally biased region" description="Low complexity" evidence="1">
    <location>
        <begin position="91"/>
        <end position="107"/>
    </location>
</feature>
<dbReference type="Gene3D" id="3.20.20.80">
    <property type="entry name" value="Glycosidases"/>
    <property type="match status" value="1"/>
</dbReference>
<dbReference type="eggNOG" id="arCOG02948">
    <property type="taxonomic scope" value="Archaea"/>
</dbReference>
<dbReference type="InterPro" id="IPR006047">
    <property type="entry name" value="GH13_cat_dom"/>
</dbReference>
<accession>U1PLZ0</accession>
<evidence type="ECO:0000313" key="3">
    <source>
        <dbReference type="EMBL" id="ERG94727.1"/>
    </source>
</evidence>
<reference evidence="3 4" key="1">
    <citation type="journal article" date="2013" name="PLoS ONE">
        <title>Assembly-driven community genomics of a hypersaline microbial ecosystem.</title>
        <authorList>
            <person name="Podell S."/>
            <person name="Ugalde J.A."/>
            <person name="Narasingarao P."/>
            <person name="Banfield J.F."/>
            <person name="Heidelberg K.B."/>
            <person name="Allen E.E."/>
        </authorList>
    </citation>
    <scope>NUCLEOTIDE SEQUENCE [LARGE SCALE GENOMIC DNA]</scope>
    <source>
        <strain evidence="4">J07HQW2</strain>
    </source>
</reference>
<dbReference type="SMART" id="SM00642">
    <property type="entry name" value="Aamy"/>
    <property type="match status" value="1"/>
</dbReference>
<keyword evidence="3" id="KW-0326">Glycosidase</keyword>
<organism evidence="3 4">
    <name type="scientific">Haloquadratum walsbyi J07HQW2</name>
    <dbReference type="NCBI Taxonomy" id="1238425"/>
    <lineage>
        <taxon>Archaea</taxon>
        <taxon>Methanobacteriati</taxon>
        <taxon>Methanobacteriota</taxon>
        <taxon>Stenosarchaea group</taxon>
        <taxon>Halobacteria</taxon>
        <taxon>Halobacteriales</taxon>
        <taxon>Haloferacaceae</taxon>
        <taxon>Haloquadratum</taxon>
    </lineage>
</organism>
<dbReference type="RefSeq" id="WP_021054218.1">
    <property type="nucleotide sequence ID" value="NZ_KE356561.1"/>
</dbReference>
<evidence type="ECO:0000313" key="4">
    <source>
        <dbReference type="Proteomes" id="UP000030710"/>
    </source>
</evidence>
<feature type="region of interest" description="Disordered" evidence="1">
    <location>
        <begin position="91"/>
        <end position="145"/>
    </location>
</feature>
<dbReference type="CDD" id="cd11313">
    <property type="entry name" value="AmyAc_arch_bac_AmyA"/>
    <property type="match status" value="1"/>
</dbReference>
<evidence type="ECO:0000256" key="1">
    <source>
        <dbReference type="SAM" id="MobiDB-lite"/>
    </source>
</evidence>
<dbReference type="GO" id="GO:0005975">
    <property type="term" value="P:carbohydrate metabolic process"/>
    <property type="evidence" value="ECO:0007669"/>
    <property type="project" value="InterPro"/>
</dbReference>
<dbReference type="Proteomes" id="UP000030710">
    <property type="component" value="Unassembled WGS sequence"/>
</dbReference>
<proteinExistence type="predicted"/>
<dbReference type="STRING" id="1238425.J07HQW2_01168"/>
<dbReference type="SUPFAM" id="SSF51445">
    <property type="entry name" value="(Trans)glycosidases"/>
    <property type="match status" value="1"/>
</dbReference>
<dbReference type="EMBL" id="KE356561">
    <property type="protein sequence ID" value="ERG94727.1"/>
    <property type="molecule type" value="Genomic_DNA"/>
</dbReference>
<dbReference type="InterPro" id="IPR017853">
    <property type="entry name" value="GH"/>
</dbReference>
<dbReference type="GO" id="GO:0016798">
    <property type="term" value="F:hydrolase activity, acting on glycosyl bonds"/>
    <property type="evidence" value="ECO:0007669"/>
    <property type="project" value="UniProtKB-KW"/>
</dbReference>
<dbReference type="PANTHER" id="PTHR10357">
    <property type="entry name" value="ALPHA-AMYLASE FAMILY MEMBER"/>
    <property type="match status" value="1"/>
</dbReference>